<evidence type="ECO:0000256" key="6">
    <source>
        <dbReference type="RuleBase" id="RU003968"/>
    </source>
</evidence>
<dbReference type="GO" id="GO:0050660">
    <property type="term" value="F:flavin adenine dinucleotide binding"/>
    <property type="evidence" value="ECO:0007669"/>
    <property type="project" value="InterPro"/>
</dbReference>
<accession>A0A315ENT0</accession>
<evidence type="ECO:0000256" key="5">
    <source>
        <dbReference type="PIRSR" id="PIRSR000137-2"/>
    </source>
</evidence>
<protein>
    <recommendedName>
        <fullName evidence="7">Glucose-methanol-choline oxidoreductase N-terminal domain-containing protein</fullName>
    </recommendedName>
</protein>
<dbReference type="PROSITE" id="PS51257">
    <property type="entry name" value="PROKAR_LIPOPROTEIN"/>
    <property type="match status" value="1"/>
</dbReference>
<dbReference type="InterPro" id="IPR000172">
    <property type="entry name" value="GMC_OxRdtase_N"/>
</dbReference>
<evidence type="ECO:0000313" key="8">
    <source>
        <dbReference type="EMBL" id="PUE58405.1"/>
    </source>
</evidence>
<dbReference type="InterPro" id="IPR007867">
    <property type="entry name" value="GMC_OxRtase_C"/>
</dbReference>
<keyword evidence="3 6" id="KW-0285">Flavoprotein</keyword>
<reference evidence="8 9" key="1">
    <citation type="submission" date="2017-04" db="EMBL/GenBank/DDBJ databases">
        <title>Unexpected and diverse lifestyles within the genus Limnohabitans.</title>
        <authorList>
            <person name="Kasalicky V."/>
            <person name="Mehrshad M."/>
            <person name="Andrei S.-A."/>
            <person name="Salcher M."/>
            <person name="Kratochvilova H."/>
            <person name="Simek K."/>
            <person name="Ghai R."/>
        </authorList>
    </citation>
    <scope>NUCLEOTIDE SEQUENCE [LARGE SCALE GENOMIC DNA]</scope>
    <source>
        <strain evidence="8 9">MWH-C5</strain>
    </source>
</reference>
<name>A0A315ENT0_9BURK</name>
<organism evidence="8 9">
    <name type="scientific">Limnohabitans curvus</name>
    <dbReference type="NCBI Taxonomy" id="323423"/>
    <lineage>
        <taxon>Bacteria</taxon>
        <taxon>Pseudomonadati</taxon>
        <taxon>Pseudomonadota</taxon>
        <taxon>Betaproteobacteria</taxon>
        <taxon>Burkholderiales</taxon>
        <taxon>Comamonadaceae</taxon>
        <taxon>Limnohabitans</taxon>
    </lineage>
</organism>
<dbReference type="InterPro" id="IPR036188">
    <property type="entry name" value="FAD/NAD-bd_sf"/>
</dbReference>
<dbReference type="PROSITE" id="PS00623">
    <property type="entry name" value="GMC_OXRED_1"/>
    <property type="match status" value="1"/>
</dbReference>
<evidence type="ECO:0000256" key="1">
    <source>
        <dbReference type="ARBA" id="ARBA00001974"/>
    </source>
</evidence>
<evidence type="ECO:0000259" key="7">
    <source>
        <dbReference type="PROSITE" id="PS00623"/>
    </source>
</evidence>
<dbReference type="SUPFAM" id="SSF51905">
    <property type="entry name" value="FAD/NAD(P)-binding domain"/>
    <property type="match status" value="1"/>
</dbReference>
<evidence type="ECO:0000313" key="9">
    <source>
        <dbReference type="Proteomes" id="UP000251341"/>
    </source>
</evidence>
<comment type="cofactor">
    <cofactor evidence="1 5">
        <name>FAD</name>
        <dbReference type="ChEBI" id="CHEBI:57692"/>
    </cofactor>
</comment>
<evidence type="ECO:0000256" key="3">
    <source>
        <dbReference type="ARBA" id="ARBA00022630"/>
    </source>
</evidence>
<feature type="binding site" evidence="5">
    <location>
        <position position="513"/>
    </location>
    <ligand>
        <name>FAD</name>
        <dbReference type="ChEBI" id="CHEBI:57692"/>
    </ligand>
</feature>
<comment type="similarity">
    <text evidence="2 6">Belongs to the GMC oxidoreductase family.</text>
</comment>
<dbReference type="GO" id="GO:0016614">
    <property type="term" value="F:oxidoreductase activity, acting on CH-OH group of donors"/>
    <property type="evidence" value="ECO:0007669"/>
    <property type="project" value="InterPro"/>
</dbReference>
<dbReference type="Pfam" id="PF00732">
    <property type="entry name" value="GMC_oxred_N"/>
    <property type="match status" value="1"/>
</dbReference>
<comment type="caution">
    <text evidence="8">The sequence shown here is derived from an EMBL/GenBank/DDBJ whole genome shotgun (WGS) entry which is preliminary data.</text>
</comment>
<dbReference type="SUPFAM" id="SSF54373">
    <property type="entry name" value="FAD-linked reductases, C-terminal domain"/>
    <property type="match status" value="1"/>
</dbReference>
<feature type="binding site" evidence="5">
    <location>
        <position position="225"/>
    </location>
    <ligand>
        <name>FAD</name>
        <dbReference type="ChEBI" id="CHEBI:57692"/>
    </ligand>
</feature>
<dbReference type="PANTHER" id="PTHR11552:SF147">
    <property type="entry name" value="CHOLINE DEHYDROGENASE, MITOCHONDRIAL"/>
    <property type="match status" value="1"/>
</dbReference>
<keyword evidence="4 5" id="KW-0274">FAD</keyword>
<dbReference type="PIRSF" id="PIRSF000137">
    <property type="entry name" value="Alcohol_oxidase"/>
    <property type="match status" value="1"/>
</dbReference>
<gene>
    <name evidence="8" type="ORF">B9Z44_01590</name>
</gene>
<evidence type="ECO:0000256" key="4">
    <source>
        <dbReference type="ARBA" id="ARBA00022827"/>
    </source>
</evidence>
<evidence type="ECO:0000256" key="2">
    <source>
        <dbReference type="ARBA" id="ARBA00010790"/>
    </source>
</evidence>
<keyword evidence="9" id="KW-1185">Reference proteome</keyword>
<dbReference type="Pfam" id="PF05199">
    <property type="entry name" value="GMC_oxred_C"/>
    <property type="match status" value="1"/>
</dbReference>
<dbReference type="Proteomes" id="UP000251341">
    <property type="component" value="Unassembled WGS sequence"/>
</dbReference>
<feature type="domain" description="Glucose-methanol-choline oxidoreductase N-terminal" evidence="7">
    <location>
        <begin position="87"/>
        <end position="110"/>
    </location>
</feature>
<dbReference type="PANTHER" id="PTHR11552">
    <property type="entry name" value="GLUCOSE-METHANOL-CHOLINE GMC OXIDOREDUCTASE"/>
    <property type="match status" value="1"/>
</dbReference>
<dbReference type="RefSeq" id="WP_108401518.1">
    <property type="nucleotide sequence ID" value="NZ_NESP01000001.1"/>
</dbReference>
<dbReference type="Gene3D" id="3.50.50.60">
    <property type="entry name" value="FAD/NAD(P)-binding domain"/>
    <property type="match status" value="1"/>
</dbReference>
<dbReference type="EMBL" id="NESP01000001">
    <property type="protein sequence ID" value="PUE58405.1"/>
    <property type="molecule type" value="Genomic_DNA"/>
</dbReference>
<proteinExistence type="inferred from homology"/>
<dbReference type="InterPro" id="IPR012132">
    <property type="entry name" value="GMC_OxRdtase"/>
</dbReference>
<dbReference type="AlphaFoldDB" id="A0A315ENT0"/>
<dbReference type="Gene3D" id="3.30.560.10">
    <property type="entry name" value="Glucose Oxidase, domain 3"/>
    <property type="match status" value="1"/>
</dbReference>
<sequence length="561" mass="60501">MNQIKEEIVADYVIVGAGTAGCVLANRLSADGKHKVVLIEAGGRDRHPLIHIPAGFLRLLDHPSITWGFKTAPEAQACDREILFPRGRGLGGSSSINGLLYVRPFAADIDAWEASGAAGWNFANCLPYYCRSETWQDGKDPRRGSDGPIQVTRVASPPAVCAKVITAGEELGLEMVEDPNVTTRGPSIWYYQQTRHGRIRSSAARGYLWPVASRTNLNVHTDLYVKQVMMQGEGDQRTATGVECRRESGLTVFVKARKEVILSAGVIGTPRLLELSGIGDPHVLDNAGIRTQVPLRGVGNNLQDHYVTRLCFRIKDIATANERSHGAALAKEVAKYVVSGDGILTYSAAVIGAFASTGLTTRPDVQFVIAPGSFKEGRIGELEDEPGLSFGVWQMRPQSRGHVHITSSDSTKTPTIAPHYLSDPLDRQTVIAGLRIGRELANQPSLIPYVVGETVPGSQAATDEALLQYARDNGSTVYHGVGTCRMGTDPTAGCVVDAHLRVHGVKRLRVIDGSVMPTMTSTNTNATVLMIAERAADLLLNELQGDETLQPPVRKQAPHTA</sequence>